<keyword evidence="9 13" id="KW-0275">Fatty acid biosynthesis</keyword>
<dbReference type="PANTHER" id="PTHR34069">
    <property type="entry name" value="3-OXOACYL-[ACYL-CARRIER-PROTEIN] SYNTHASE 3"/>
    <property type="match status" value="1"/>
</dbReference>
<keyword evidence="4 13" id="KW-0963">Cytoplasm</keyword>
<comment type="catalytic activity">
    <reaction evidence="12">
        <text>malonyl-[ACP] + acetyl-CoA + H(+) = 3-oxobutanoyl-[ACP] + CO2 + CoA</text>
        <dbReference type="Rhea" id="RHEA:12080"/>
        <dbReference type="Rhea" id="RHEA-COMP:9623"/>
        <dbReference type="Rhea" id="RHEA-COMP:9625"/>
        <dbReference type="ChEBI" id="CHEBI:15378"/>
        <dbReference type="ChEBI" id="CHEBI:16526"/>
        <dbReference type="ChEBI" id="CHEBI:57287"/>
        <dbReference type="ChEBI" id="CHEBI:57288"/>
        <dbReference type="ChEBI" id="CHEBI:78449"/>
        <dbReference type="ChEBI" id="CHEBI:78450"/>
        <dbReference type="EC" id="2.3.1.180"/>
    </reaction>
    <physiologicalReaction direction="left-to-right" evidence="12">
        <dbReference type="Rhea" id="RHEA:12081"/>
    </physiologicalReaction>
</comment>
<dbReference type="CDD" id="cd00830">
    <property type="entry name" value="KAS_III"/>
    <property type="match status" value="1"/>
</dbReference>
<evidence type="ECO:0000256" key="11">
    <source>
        <dbReference type="ARBA" id="ARBA00023315"/>
    </source>
</evidence>
<organism evidence="16 17">
    <name type="scientific">Candidatus Abzuiibacterium crystallinum</name>
    <dbReference type="NCBI Taxonomy" id="1974748"/>
    <lineage>
        <taxon>Bacteria</taxon>
        <taxon>Pseudomonadati</taxon>
        <taxon>Candidatus Omnitrophota</taxon>
        <taxon>Candidatus Abzuiibacterium</taxon>
    </lineage>
</organism>
<protein>
    <recommendedName>
        <fullName evidence="3 13">Beta-ketoacyl-[acyl-carrier-protein] synthase III</fullName>
        <shortName evidence="13">Beta-ketoacyl-ACP synthase III</shortName>
        <shortName evidence="13">KAS III</shortName>
        <ecNumber evidence="3 13">2.3.1.180</ecNumber>
    </recommendedName>
    <alternativeName>
        <fullName evidence="13">3-oxoacyl-[acyl-carrier-protein] synthase 3</fullName>
    </alternativeName>
    <alternativeName>
        <fullName evidence="13">3-oxoacyl-[acyl-carrier-protein] synthase III</fullName>
    </alternativeName>
</protein>
<dbReference type="GO" id="GO:0033818">
    <property type="term" value="F:beta-ketoacyl-acyl-carrier-protein synthase III activity"/>
    <property type="evidence" value="ECO:0007669"/>
    <property type="project" value="UniProtKB-UniRule"/>
</dbReference>
<keyword evidence="11 13" id="KW-0012">Acyltransferase</keyword>
<feature type="region of interest" description="ACP-binding" evidence="13">
    <location>
        <begin position="255"/>
        <end position="259"/>
    </location>
</feature>
<comment type="subunit">
    <text evidence="13">Homodimer.</text>
</comment>
<dbReference type="NCBIfam" id="TIGR00747">
    <property type="entry name" value="fabH"/>
    <property type="match status" value="1"/>
</dbReference>
<dbReference type="GO" id="GO:0004315">
    <property type="term" value="F:3-oxoacyl-[acyl-carrier-protein] synthase activity"/>
    <property type="evidence" value="ECO:0007669"/>
    <property type="project" value="InterPro"/>
</dbReference>
<comment type="function">
    <text evidence="13">Catalyzes the condensation reaction of fatty acid synthesis by the addition to an acyl acceptor of two carbons from malonyl-ACP. Catalyzes the first condensation reaction which initiates fatty acid synthesis and may therefore play a role in governing the total rate of fatty acid production. Possesses both acetoacetyl-ACP synthase and acetyl transacylase activities. Its substrate specificity determines the biosynthesis of branched-chain and/or straight-chain of fatty acids.</text>
</comment>
<dbReference type="PANTHER" id="PTHR34069:SF2">
    <property type="entry name" value="BETA-KETOACYL-[ACYL-CARRIER-PROTEIN] SYNTHASE III"/>
    <property type="match status" value="1"/>
</dbReference>
<dbReference type="AlphaFoldDB" id="A0A2H0LSG0"/>
<dbReference type="InterPro" id="IPR016039">
    <property type="entry name" value="Thiolase-like"/>
</dbReference>
<evidence type="ECO:0000313" key="16">
    <source>
        <dbReference type="EMBL" id="PIQ87291.1"/>
    </source>
</evidence>
<accession>A0A2H0LSG0</accession>
<comment type="caution">
    <text evidence="16">The sequence shown here is derived from an EMBL/GenBank/DDBJ whole genome shotgun (WGS) entry which is preliminary data.</text>
</comment>
<evidence type="ECO:0000259" key="15">
    <source>
        <dbReference type="Pfam" id="PF08545"/>
    </source>
</evidence>
<dbReference type="SUPFAM" id="SSF53901">
    <property type="entry name" value="Thiolase-like"/>
    <property type="match status" value="1"/>
</dbReference>
<dbReference type="FunFam" id="3.40.47.10:FF:000004">
    <property type="entry name" value="3-oxoacyl-[acyl-carrier-protein] synthase 3"/>
    <property type="match status" value="1"/>
</dbReference>
<feature type="domain" description="Beta-ketoacyl-[acyl-carrier-protein] synthase III C-terminal" evidence="14">
    <location>
        <begin position="239"/>
        <end position="327"/>
    </location>
</feature>
<evidence type="ECO:0000256" key="13">
    <source>
        <dbReference type="HAMAP-Rule" id="MF_01815"/>
    </source>
</evidence>
<dbReference type="InterPro" id="IPR013751">
    <property type="entry name" value="ACP_syn_III_N"/>
</dbReference>
<keyword evidence="5 13" id="KW-0444">Lipid biosynthesis</keyword>
<dbReference type="UniPathway" id="UPA00094"/>
<evidence type="ECO:0000256" key="12">
    <source>
        <dbReference type="ARBA" id="ARBA00051096"/>
    </source>
</evidence>
<comment type="domain">
    <text evidence="13">The last Arg residue of the ACP-binding site is essential for the weak association between ACP/AcpP and FabH.</text>
</comment>
<evidence type="ECO:0000256" key="2">
    <source>
        <dbReference type="ARBA" id="ARBA00008642"/>
    </source>
</evidence>
<gene>
    <name evidence="13" type="primary">fabH</name>
    <name evidence="16" type="ORF">COV74_01850</name>
</gene>
<evidence type="ECO:0000256" key="8">
    <source>
        <dbReference type="ARBA" id="ARBA00023098"/>
    </source>
</evidence>
<comment type="pathway">
    <text evidence="1 13">Lipid metabolism; fatty acid biosynthesis.</text>
</comment>
<evidence type="ECO:0000256" key="10">
    <source>
        <dbReference type="ARBA" id="ARBA00023268"/>
    </source>
</evidence>
<evidence type="ECO:0000256" key="7">
    <source>
        <dbReference type="ARBA" id="ARBA00022832"/>
    </source>
</evidence>
<evidence type="ECO:0000313" key="17">
    <source>
        <dbReference type="Proteomes" id="UP000230859"/>
    </source>
</evidence>
<dbReference type="InterPro" id="IPR013747">
    <property type="entry name" value="ACP_syn_III_C"/>
</dbReference>
<dbReference type="HAMAP" id="MF_01815">
    <property type="entry name" value="FabH"/>
    <property type="match status" value="1"/>
</dbReference>
<keyword evidence="7 13" id="KW-0276">Fatty acid metabolism</keyword>
<dbReference type="EMBL" id="PCVY01000016">
    <property type="protein sequence ID" value="PIQ87291.1"/>
    <property type="molecule type" value="Genomic_DNA"/>
</dbReference>
<comment type="similarity">
    <text evidence="2 13">Belongs to the thiolase-like superfamily. FabH family.</text>
</comment>
<dbReference type="GO" id="GO:0005737">
    <property type="term" value="C:cytoplasm"/>
    <property type="evidence" value="ECO:0007669"/>
    <property type="project" value="UniProtKB-SubCell"/>
</dbReference>
<name>A0A2H0LSG0_9BACT</name>
<feature type="domain" description="Beta-ketoacyl-[acyl-carrier-protein] synthase III N-terminal" evidence="15">
    <location>
        <begin position="108"/>
        <end position="186"/>
    </location>
</feature>
<evidence type="ECO:0000256" key="5">
    <source>
        <dbReference type="ARBA" id="ARBA00022516"/>
    </source>
</evidence>
<feature type="active site" evidence="13">
    <location>
        <position position="254"/>
    </location>
</feature>
<dbReference type="GO" id="GO:0044550">
    <property type="term" value="P:secondary metabolite biosynthetic process"/>
    <property type="evidence" value="ECO:0007669"/>
    <property type="project" value="TreeGrafter"/>
</dbReference>
<proteinExistence type="inferred from homology"/>
<dbReference type="EC" id="2.3.1.180" evidence="3 13"/>
<evidence type="ECO:0000256" key="6">
    <source>
        <dbReference type="ARBA" id="ARBA00022679"/>
    </source>
</evidence>
<evidence type="ECO:0000256" key="4">
    <source>
        <dbReference type="ARBA" id="ARBA00022490"/>
    </source>
</evidence>
<dbReference type="InterPro" id="IPR004655">
    <property type="entry name" value="FabH"/>
</dbReference>
<keyword evidence="8 13" id="KW-0443">Lipid metabolism</keyword>
<sequence>MKSSSVRILGLGAFVPEKVLTNFDLEKMVDTSDEWIRTRTGIQERHIAEPGTAASDLGAKAALEALAQANLKATQIDLIIVATATPDMTFPSTGCVIQQKIGAVCPAFDLSAACSGFVYGLSVAEAYIRSGLHKHILVIGTEITSSFIDWKDRATCVLFGDGAGAAVLGVSDKGPELLGSYLGSDGEQADILKVPAGGSALPLTSENIKEGLQYLKMSGGDVFKIAVRTMDEAIQKICQCAQITPAQIDCLIPHQANLRILQAVADRVKLPIEKVFINVERYGNMSAASTVVALYEAAKFGKLKNGQHVVLVAFGGGLTWGANIIRW</sequence>
<evidence type="ECO:0000256" key="1">
    <source>
        <dbReference type="ARBA" id="ARBA00005194"/>
    </source>
</evidence>
<evidence type="ECO:0000256" key="9">
    <source>
        <dbReference type="ARBA" id="ARBA00023160"/>
    </source>
</evidence>
<feature type="active site" evidence="13">
    <location>
        <position position="284"/>
    </location>
</feature>
<keyword evidence="6 13" id="KW-0808">Transferase</keyword>
<dbReference type="NCBIfam" id="NF006829">
    <property type="entry name" value="PRK09352.1"/>
    <property type="match status" value="1"/>
</dbReference>
<dbReference type="Pfam" id="PF08545">
    <property type="entry name" value="ACP_syn_III"/>
    <property type="match status" value="1"/>
</dbReference>
<reference evidence="16 17" key="1">
    <citation type="submission" date="2017-09" db="EMBL/GenBank/DDBJ databases">
        <title>Depth-based differentiation of microbial function through sediment-hosted aquifers and enrichment of novel symbionts in the deep terrestrial subsurface.</title>
        <authorList>
            <person name="Probst A.J."/>
            <person name="Ladd B."/>
            <person name="Jarett J.K."/>
            <person name="Geller-Mcgrath D.E."/>
            <person name="Sieber C.M."/>
            <person name="Emerson J.B."/>
            <person name="Anantharaman K."/>
            <person name="Thomas B.C."/>
            <person name="Malmstrom R."/>
            <person name="Stieglmeier M."/>
            <person name="Klingl A."/>
            <person name="Woyke T."/>
            <person name="Ryan C.M."/>
            <person name="Banfield J.F."/>
        </authorList>
    </citation>
    <scope>NUCLEOTIDE SEQUENCE [LARGE SCALE GENOMIC DNA]</scope>
    <source>
        <strain evidence="16">CG11_big_fil_rev_8_21_14_0_20_45_26</strain>
    </source>
</reference>
<dbReference type="Gene3D" id="3.40.47.10">
    <property type="match status" value="1"/>
</dbReference>
<dbReference type="GO" id="GO:0006633">
    <property type="term" value="P:fatty acid biosynthetic process"/>
    <property type="evidence" value="ECO:0007669"/>
    <property type="project" value="UniProtKB-UniRule"/>
</dbReference>
<feature type="active site" evidence="13">
    <location>
        <position position="114"/>
    </location>
</feature>
<comment type="subcellular location">
    <subcellularLocation>
        <location evidence="13">Cytoplasm</location>
    </subcellularLocation>
</comment>
<keyword evidence="10 13" id="KW-0511">Multifunctional enzyme</keyword>
<evidence type="ECO:0000256" key="3">
    <source>
        <dbReference type="ARBA" id="ARBA00012333"/>
    </source>
</evidence>
<dbReference type="Proteomes" id="UP000230859">
    <property type="component" value="Unassembled WGS sequence"/>
</dbReference>
<evidence type="ECO:0000259" key="14">
    <source>
        <dbReference type="Pfam" id="PF08541"/>
    </source>
</evidence>
<dbReference type="Pfam" id="PF08541">
    <property type="entry name" value="ACP_syn_III_C"/>
    <property type="match status" value="1"/>
</dbReference>